<evidence type="ECO:0000313" key="2">
    <source>
        <dbReference type="EMBL" id="TKR86452.1"/>
    </source>
</evidence>
<reference evidence="2 3" key="2">
    <citation type="journal article" date="2019" name="G3 (Bethesda)">
        <title>Hybrid Assembly of the Genome of the Entomopathogenic Nematode Steinernema carpocapsae Identifies the X-Chromosome.</title>
        <authorList>
            <person name="Serra L."/>
            <person name="Macchietto M."/>
            <person name="Macias-Munoz A."/>
            <person name="McGill C.J."/>
            <person name="Rodriguez I.M."/>
            <person name="Rodriguez B."/>
            <person name="Murad R."/>
            <person name="Mortazavi A."/>
        </authorList>
    </citation>
    <scope>NUCLEOTIDE SEQUENCE [LARGE SCALE GENOMIC DNA]</scope>
    <source>
        <strain evidence="2 3">ALL</strain>
    </source>
</reference>
<feature type="compositionally biased region" description="Basic and acidic residues" evidence="1">
    <location>
        <begin position="71"/>
        <end position="80"/>
    </location>
</feature>
<feature type="compositionally biased region" description="Polar residues" evidence="1">
    <location>
        <begin position="25"/>
        <end position="34"/>
    </location>
</feature>
<evidence type="ECO:0000313" key="3">
    <source>
        <dbReference type="Proteomes" id="UP000298663"/>
    </source>
</evidence>
<name>A0A4U5NT49_STECR</name>
<dbReference type="Proteomes" id="UP000298663">
    <property type="component" value="Unassembled WGS sequence"/>
</dbReference>
<proteinExistence type="predicted"/>
<feature type="compositionally biased region" description="Basic residues" evidence="1">
    <location>
        <begin position="1"/>
        <end position="10"/>
    </location>
</feature>
<evidence type="ECO:0000256" key="1">
    <source>
        <dbReference type="SAM" id="MobiDB-lite"/>
    </source>
</evidence>
<protein>
    <submittedName>
        <fullName evidence="2">Uncharacterized protein</fullName>
    </submittedName>
</protein>
<dbReference type="AlphaFoldDB" id="A0A4U5NT49"/>
<keyword evidence="3" id="KW-1185">Reference proteome</keyword>
<accession>A0A4U5NT49</accession>
<sequence length="161" mass="17971">MPKCHGKGSRKFPQNRSHDAKKPPNSGTGTSTAPARSHQHSKQDDRKHPQTRSWSKGARPSAFKTTKRSKRTDILPKGDRLAANYATITLRTNFGVTAFKHKVNTSFKEMAADRRPEGGRIENRSEFGDRVLKKRKQIPTARAGCSSSPTDHGLLKNRQRG</sequence>
<feature type="region of interest" description="Disordered" evidence="1">
    <location>
        <begin position="110"/>
        <end position="161"/>
    </location>
</feature>
<gene>
    <name evidence="2" type="ORF">L596_011043</name>
</gene>
<dbReference type="EMBL" id="AZBU02000003">
    <property type="protein sequence ID" value="TKR86452.1"/>
    <property type="molecule type" value="Genomic_DNA"/>
</dbReference>
<organism evidence="2 3">
    <name type="scientific">Steinernema carpocapsae</name>
    <name type="common">Entomopathogenic nematode</name>
    <dbReference type="NCBI Taxonomy" id="34508"/>
    <lineage>
        <taxon>Eukaryota</taxon>
        <taxon>Metazoa</taxon>
        <taxon>Ecdysozoa</taxon>
        <taxon>Nematoda</taxon>
        <taxon>Chromadorea</taxon>
        <taxon>Rhabditida</taxon>
        <taxon>Tylenchina</taxon>
        <taxon>Panagrolaimomorpha</taxon>
        <taxon>Strongyloidoidea</taxon>
        <taxon>Steinernematidae</taxon>
        <taxon>Steinernema</taxon>
    </lineage>
</organism>
<reference evidence="2 3" key="1">
    <citation type="journal article" date="2015" name="Genome Biol.">
        <title>Comparative genomics of Steinernema reveals deeply conserved gene regulatory networks.</title>
        <authorList>
            <person name="Dillman A.R."/>
            <person name="Macchietto M."/>
            <person name="Porter C.F."/>
            <person name="Rogers A."/>
            <person name="Williams B."/>
            <person name="Antoshechkin I."/>
            <person name="Lee M.M."/>
            <person name="Goodwin Z."/>
            <person name="Lu X."/>
            <person name="Lewis E.E."/>
            <person name="Goodrich-Blair H."/>
            <person name="Stock S.P."/>
            <person name="Adams B.J."/>
            <person name="Sternberg P.W."/>
            <person name="Mortazavi A."/>
        </authorList>
    </citation>
    <scope>NUCLEOTIDE SEQUENCE [LARGE SCALE GENOMIC DNA]</scope>
    <source>
        <strain evidence="2 3">ALL</strain>
    </source>
</reference>
<feature type="compositionally biased region" description="Basic and acidic residues" evidence="1">
    <location>
        <begin position="110"/>
        <end position="131"/>
    </location>
</feature>
<feature type="region of interest" description="Disordered" evidence="1">
    <location>
        <begin position="1"/>
        <end position="81"/>
    </location>
</feature>
<comment type="caution">
    <text evidence="2">The sequence shown here is derived from an EMBL/GenBank/DDBJ whole genome shotgun (WGS) entry which is preliminary data.</text>
</comment>